<proteinExistence type="predicted"/>
<feature type="signal peptide" evidence="1">
    <location>
        <begin position="1"/>
        <end position="19"/>
    </location>
</feature>
<reference evidence="2 3" key="1">
    <citation type="submission" date="2016-10" db="EMBL/GenBank/DDBJ databases">
        <authorList>
            <person name="de Groot N.N."/>
        </authorList>
    </citation>
    <scope>NUCLEOTIDE SEQUENCE [LARGE SCALE GENOMIC DNA]</scope>
    <source>
        <strain evidence="2 3">DSM 1736</strain>
    </source>
</reference>
<gene>
    <name evidence="2" type="ORF">SAMN04488502_10613</name>
</gene>
<sequence length="147" mass="15765">MCLKKIIAGLFLAVMFVFAGSAAVNGGPAPNLFKIQITHVGAEVSGWKTVAEAQKQTIYGQNFYLAAHFSGYADERSIKISSNGFLVKDGELVVVNKTPVGNPASGYIYEFKMPLEYSKGLIVIEAAGINGGRRSNSISGIIAEYRQ</sequence>
<dbReference type="Proteomes" id="UP000214880">
    <property type="component" value="Unassembled WGS sequence"/>
</dbReference>
<keyword evidence="1" id="KW-0732">Signal</keyword>
<dbReference type="AlphaFoldDB" id="A0A1G9UP23"/>
<dbReference type="STRING" id="146817.SAMN04488502_10613"/>
<accession>A0A1G9UP23</accession>
<evidence type="ECO:0000313" key="2">
    <source>
        <dbReference type="EMBL" id="SDM61661.1"/>
    </source>
</evidence>
<dbReference type="Gene3D" id="2.60.40.2870">
    <property type="match status" value="1"/>
</dbReference>
<dbReference type="EMBL" id="FNHB01000006">
    <property type="protein sequence ID" value="SDM61661.1"/>
    <property type="molecule type" value="Genomic_DNA"/>
</dbReference>
<evidence type="ECO:0000313" key="3">
    <source>
        <dbReference type="Proteomes" id="UP000214880"/>
    </source>
</evidence>
<feature type="chain" id="PRO_5039697655" evidence="1">
    <location>
        <begin position="20"/>
        <end position="147"/>
    </location>
</feature>
<organism evidence="2 3">
    <name type="scientific">Dendrosporobacter quercicolus</name>
    <dbReference type="NCBI Taxonomy" id="146817"/>
    <lineage>
        <taxon>Bacteria</taxon>
        <taxon>Bacillati</taxon>
        <taxon>Bacillota</taxon>
        <taxon>Negativicutes</taxon>
        <taxon>Selenomonadales</taxon>
        <taxon>Sporomusaceae</taxon>
        <taxon>Dendrosporobacter</taxon>
    </lineage>
</organism>
<evidence type="ECO:0000256" key="1">
    <source>
        <dbReference type="SAM" id="SignalP"/>
    </source>
</evidence>
<protein>
    <submittedName>
        <fullName evidence="2">Uncharacterized protein</fullName>
    </submittedName>
</protein>
<name>A0A1G9UP23_9FIRM</name>
<keyword evidence="3" id="KW-1185">Reference proteome</keyword>